<protein>
    <submittedName>
        <fullName evidence="2">Uncharacterized protein</fullName>
    </submittedName>
</protein>
<name>A0AAD3N7J3_LATJO</name>
<feature type="compositionally biased region" description="Polar residues" evidence="1">
    <location>
        <begin position="88"/>
        <end position="97"/>
    </location>
</feature>
<sequence>MWATRVISSAYFKRVIVSVLQLILANLVFCLNSLSSSSTPDPGNSLSKVSSSTAVDSSTKHLLQKKHHTNSSLLGKPDTSPYGPGPHSPSTLPQSYATAAGASSRESQLDNLMMQHLELEKKKEVFLDHLKQKYPHHAAIMMRNQDHIREQRFMELEADVVYHELIYIKEADFNLAKTRDHQNVIGHCAIINNPRQHGAIFCVLAFFPADDIKILTEQIRK</sequence>
<dbReference type="AlphaFoldDB" id="A0AAD3N7J3"/>
<dbReference type="Proteomes" id="UP001279410">
    <property type="component" value="Unassembled WGS sequence"/>
</dbReference>
<evidence type="ECO:0000313" key="3">
    <source>
        <dbReference type="Proteomes" id="UP001279410"/>
    </source>
</evidence>
<keyword evidence="3" id="KW-1185">Reference proteome</keyword>
<accession>A0AAD3N7J3</accession>
<dbReference type="EMBL" id="BRZM01000105">
    <property type="protein sequence ID" value="GLD67178.1"/>
    <property type="molecule type" value="Genomic_DNA"/>
</dbReference>
<comment type="caution">
    <text evidence="2">The sequence shown here is derived from an EMBL/GenBank/DDBJ whole genome shotgun (WGS) entry which is preliminary data.</text>
</comment>
<evidence type="ECO:0000313" key="2">
    <source>
        <dbReference type="EMBL" id="GLD67178.1"/>
    </source>
</evidence>
<feature type="region of interest" description="Disordered" evidence="1">
    <location>
        <begin position="57"/>
        <end position="100"/>
    </location>
</feature>
<gene>
    <name evidence="2" type="ORF">AKAME5_001854000</name>
</gene>
<organism evidence="2 3">
    <name type="scientific">Lates japonicus</name>
    <name type="common">Japanese lates</name>
    <dbReference type="NCBI Taxonomy" id="270547"/>
    <lineage>
        <taxon>Eukaryota</taxon>
        <taxon>Metazoa</taxon>
        <taxon>Chordata</taxon>
        <taxon>Craniata</taxon>
        <taxon>Vertebrata</taxon>
        <taxon>Euteleostomi</taxon>
        <taxon>Actinopterygii</taxon>
        <taxon>Neopterygii</taxon>
        <taxon>Teleostei</taxon>
        <taxon>Neoteleostei</taxon>
        <taxon>Acanthomorphata</taxon>
        <taxon>Carangaria</taxon>
        <taxon>Carangaria incertae sedis</taxon>
        <taxon>Centropomidae</taxon>
        <taxon>Lates</taxon>
    </lineage>
</organism>
<proteinExistence type="predicted"/>
<evidence type="ECO:0000256" key="1">
    <source>
        <dbReference type="SAM" id="MobiDB-lite"/>
    </source>
</evidence>
<reference evidence="2" key="1">
    <citation type="submission" date="2022-08" db="EMBL/GenBank/DDBJ databases">
        <title>Genome sequencing of akame (Lates japonicus).</title>
        <authorList>
            <person name="Hashiguchi Y."/>
            <person name="Takahashi H."/>
        </authorList>
    </citation>
    <scope>NUCLEOTIDE SEQUENCE</scope>
    <source>
        <strain evidence="2">Kochi</strain>
    </source>
</reference>